<dbReference type="EMBL" id="JACHJQ010000003">
    <property type="protein sequence ID" value="MBB4907081.1"/>
    <property type="molecule type" value="Genomic_DNA"/>
</dbReference>
<dbReference type="AlphaFoldDB" id="A0A7W7VEB1"/>
<feature type="coiled-coil region" evidence="4">
    <location>
        <begin position="55"/>
        <end position="89"/>
    </location>
</feature>
<keyword evidence="4" id="KW-0175">Coiled coil</keyword>
<keyword evidence="6" id="KW-1185">Reference proteome</keyword>
<dbReference type="InterPro" id="IPR036390">
    <property type="entry name" value="WH_DNA-bd_sf"/>
</dbReference>
<keyword evidence="1" id="KW-0805">Transcription regulation</keyword>
<evidence type="ECO:0000256" key="4">
    <source>
        <dbReference type="SAM" id="Coils"/>
    </source>
</evidence>
<evidence type="ECO:0000256" key="2">
    <source>
        <dbReference type="ARBA" id="ARBA00023125"/>
    </source>
</evidence>
<protein>
    <submittedName>
        <fullName evidence="5">DNA-binding GntR family transcriptional regulator</fullName>
    </submittedName>
</protein>
<dbReference type="Proteomes" id="UP000520767">
    <property type="component" value="Unassembled WGS sequence"/>
</dbReference>
<dbReference type="Gene3D" id="1.10.10.10">
    <property type="entry name" value="Winged helix-like DNA-binding domain superfamily/Winged helix DNA-binding domain"/>
    <property type="match status" value="1"/>
</dbReference>
<evidence type="ECO:0000313" key="6">
    <source>
        <dbReference type="Proteomes" id="UP000520767"/>
    </source>
</evidence>
<evidence type="ECO:0000256" key="3">
    <source>
        <dbReference type="ARBA" id="ARBA00023163"/>
    </source>
</evidence>
<dbReference type="InterPro" id="IPR000524">
    <property type="entry name" value="Tscrpt_reg_HTH_GntR"/>
</dbReference>
<accession>A0A7W7VEB1</accession>
<comment type="caution">
    <text evidence="5">The sequence shown here is derived from an EMBL/GenBank/DDBJ whole genome shotgun (WGS) entry which is preliminary data.</text>
</comment>
<keyword evidence="2 5" id="KW-0238">DNA-binding</keyword>
<proteinExistence type="predicted"/>
<reference evidence="5 6" key="1">
    <citation type="submission" date="2020-08" db="EMBL/GenBank/DDBJ databases">
        <title>Genomic Encyclopedia of Type Strains, Phase III (KMG-III): the genomes of soil and plant-associated and newly described type strains.</title>
        <authorList>
            <person name="Whitman W."/>
        </authorList>
    </citation>
    <scope>NUCLEOTIDE SEQUENCE [LARGE SCALE GENOMIC DNA]</scope>
    <source>
        <strain evidence="5 6">CECT 8960</strain>
    </source>
</reference>
<dbReference type="InterPro" id="IPR036388">
    <property type="entry name" value="WH-like_DNA-bd_sf"/>
</dbReference>
<gene>
    <name evidence="5" type="ORF">FHR82_003301</name>
</gene>
<name>A0A7W7VEB1_9PSEU</name>
<dbReference type="GO" id="GO:0003700">
    <property type="term" value="F:DNA-binding transcription factor activity"/>
    <property type="evidence" value="ECO:0007669"/>
    <property type="project" value="InterPro"/>
</dbReference>
<keyword evidence="3" id="KW-0804">Transcription</keyword>
<dbReference type="SUPFAM" id="SSF46785">
    <property type="entry name" value="Winged helix' DNA-binding domain"/>
    <property type="match status" value="1"/>
</dbReference>
<dbReference type="GO" id="GO:0003677">
    <property type="term" value="F:DNA binding"/>
    <property type="evidence" value="ECO:0007669"/>
    <property type="project" value="UniProtKB-KW"/>
</dbReference>
<dbReference type="PRINTS" id="PR00035">
    <property type="entry name" value="HTHGNTR"/>
</dbReference>
<evidence type="ECO:0000256" key="1">
    <source>
        <dbReference type="ARBA" id="ARBA00023015"/>
    </source>
</evidence>
<organism evidence="5 6">
    <name type="scientific">Actinophytocola algeriensis</name>
    <dbReference type="NCBI Taxonomy" id="1768010"/>
    <lineage>
        <taxon>Bacteria</taxon>
        <taxon>Bacillati</taxon>
        <taxon>Actinomycetota</taxon>
        <taxon>Actinomycetes</taxon>
        <taxon>Pseudonocardiales</taxon>
        <taxon>Pseudonocardiaceae</taxon>
    </lineage>
</organism>
<evidence type="ECO:0000313" key="5">
    <source>
        <dbReference type="EMBL" id="MBB4907081.1"/>
    </source>
</evidence>
<sequence>MPSTREITTELGGSRATTSAALHLLADEGFLTLKDKSTAVVRSPEATDETPESRLADVRAELLALRGDVADVQQRLDDVTERLSNALDKLRT</sequence>